<evidence type="ECO:0000256" key="1">
    <source>
        <dbReference type="SAM" id="Phobius"/>
    </source>
</evidence>
<organism evidence="2 3">
    <name type="scientific">Alkalicoccobacillus porphyridii</name>
    <dbReference type="NCBI Taxonomy" id="2597270"/>
    <lineage>
        <taxon>Bacteria</taxon>
        <taxon>Bacillati</taxon>
        <taxon>Bacillota</taxon>
        <taxon>Bacilli</taxon>
        <taxon>Bacillales</taxon>
        <taxon>Bacillaceae</taxon>
        <taxon>Alkalicoccobacillus</taxon>
    </lineage>
</organism>
<dbReference type="EMBL" id="VLXZ01000005">
    <property type="protein sequence ID" value="TSB46536.1"/>
    <property type="molecule type" value="Genomic_DNA"/>
</dbReference>
<dbReference type="Proteomes" id="UP000318521">
    <property type="component" value="Unassembled WGS sequence"/>
</dbReference>
<evidence type="ECO:0000313" key="2">
    <source>
        <dbReference type="EMBL" id="TSB46536.1"/>
    </source>
</evidence>
<gene>
    <name evidence="2" type="ORF">FN960_09225</name>
</gene>
<comment type="caution">
    <text evidence="2">The sequence shown here is derived from an EMBL/GenBank/DDBJ whole genome shotgun (WGS) entry which is preliminary data.</text>
</comment>
<feature type="transmembrane region" description="Helical" evidence="1">
    <location>
        <begin position="12"/>
        <end position="32"/>
    </location>
</feature>
<reference evidence="2 3" key="1">
    <citation type="submission" date="2019-07" db="EMBL/GenBank/DDBJ databases">
        <authorList>
            <person name="Park Y.J."/>
            <person name="Jeong S.E."/>
            <person name="Jung H.S."/>
        </authorList>
    </citation>
    <scope>NUCLEOTIDE SEQUENCE [LARGE SCALE GENOMIC DNA]</scope>
    <source>
        <strain evidence="3">P16(2019)</strain>
    </source>
</reference>
<keyword evidence="1" id="KW-0472">Membrane</keyword>
<keyword evidence="1" id="KW-1133">Transmembrane helix</keyword>
<feature type="transmembrane region" description="Helical" evidence="1">
    <location>
        <begin position="38"/>
        <end position="56"/>
    </location>
</feature>
<sequence length="66" mass="7653">MFKDKPLYYTHFVSSIIYIIIGCLFATIIYFFNGNFTSALIIFGGMATLQLIFGFVRLKQHNNHQN</sequence>
<keyword evidence="1" id="KW-0812">Transmembrane</keyword>
<dbReference type="RefSeq" id="WP_143848433.1">
    <property type="nucleotide sequence ID" value="NZ_VLXZ01000005.1"/>
</dbReference>
<dbReference type="PROSITE" id="PS51257">
    <property type="entry name" value="PROKAR_LIPOPROTEIN"/>
    <property type="match status" value="1"/>
</dbReference>
<dbReference type="AlphaFoldDB" id="A0A553ZYS6"/>
<name>A0A553ZYS6_9BACI</name>
<accession>A0A553ZYS6</accession>
<proteinExistence type="predicted"/>
<protein>
    <submittedName>
        <fullName evidence="2">Uncharacterized protein</fullName>
    </submittedName>
</protein>
<evidence type="ECO:0000313" key="3">
    <source>
        <dbReference type="Proteomes" id="UP000318521"/>
    </source>
</evidence>
<keyword evidence="3" id="KW-1185">Reference proteome</keyword>